<gene>
    <name evidence="2" type="ORF">WT83_06135</name>
</gene>
<evidence type="ECO:0000313" key="2">
    <source>
        <dbReference type="EMBL" id="KWN20975.1"/>
    </source>
</evidence>
<dbReference type="Proteomes" id="UP000068016">
    <property type="component" value="Unassembled WGS sequence"/>
</dbReference>
<evidence type="ECO:0000256" key="1">
    <source>
        <dbReference type="SAM" id="MobiDB-lite"/>
    </source>
</evidence>
<feature type="region of interest" description="Disordered" evidence="1">
    <location>
        <begin position="1"/>
        <end position="25"/>
    </location>
</feature>
<reference evidence="2 3" key="1">
    <citation type="submission" date="2015-11" db="EMBL/GenBank/DDBJ databases">
        <title>Expanding the genomic diversity of Burkholderia species for the development of highly accurate diagnostics.</title>
        <authorList>
            <person name="Sahl J."/>
            <person name="Keim P."/>
            <person name="Wagner D."/>
        </authorList>
    </citation>
    <scope>NUCLEOTIDE SEQUENCE [LARGE SCALE GENOMIC DNA]</scope>
    <source>
        <strain evidence="2 3">MSMB793WGS</strain>
    </source>
</reference>
<protein>
    <submittedName>
        <fullName evidence="2">Uncharacterized protein</fullName>
    </submittedName>
</protein>
<evidence type="ECO:0000313" key="3">
    <source>
        <dbReference type="Proteomes" id="UP000068016"/>
    </source>
</evidence>
<dbReference type="RefSeq" id="WP_060346382.1">
    <property type="nucleotide sequence ID" value="NZ_LPLZ01000022.1"/>
</dbReference>
<organism evidence="2 3">
    <name type="scientific">Burkholderia territorii</name>
    <dbReference type="NCBI Taxonomy" id="1503055"/>
    <lineage>
        <taxon>Bacteria</taxon>
        <taxon>Pseudomonadati</taxon>
        <taxon>Pseudomonadota</taxon>
        <taxon>Betaproteobacteria</taxon>
        <taxon>Burkholderiales</taxon>
        <taxon>Burkholderiaceae</taxon>
        <taxon>Burkholderia</taxon>
        <taxon>Burkholderia cepacia complex</taxon>
    </lineage>
</organism>
<dbReference type="EMBL" id="LPLZ01000022">
    <property type="protein sequence ID" value="KWN20975.1"/>
    <property type="molecule type" value="Genomic_DNA"/>
</dbReference>
<proteinExistence type="predicted"/>
<comment type="caution">
    <text evidence="2">The sequence shown here is derived from an EMBL/GenBank/DDBJ whole genome shotgun (WGS) entry which is preliminary data.</text>
</comment>
<accession>A0A108F0W1</accession>
<sequence>MPTISVSGFNPDGGPSQLSAQATRDNLNEDHPAWAVTLAYDANNVTATFTSATASDADLRAALETAYPPASYRVV</sequence>
<feature type="compositionally biased region" description="Polar residues" evidence="1">
    <location>
        <begin position="16"/>
        <end position="25"/>
    </location>
</feature>
<name>A0A108F0W1_9BURK</name>
<dbReference type="AlphaFoldDB" id="A0A108F0W1"/>